<evidence type="ECO:0000313" key="2">
    <source>
        <dbReference type="Proteomes" id="UP000069030"/>
    </source>
</evidence>
<proteinExistence type="predicted"/>
<dbReference type="AlphaFoldDB" id="A0AAI8G416"/>
<gene>
    <name evidence="1" type="ORF">AS202_03360</name>
</gene>
<dbReference type="KEGG" id="mod:AS202_03360"/>
<reference evidence="1 2" key="1">
    <citation type="journal article" date="2016" name="J. Zhejiang Univ. Sci. B">
        <title>Antibiotic resistance mechanisms of Myroides sp.</title>
        <authorList>
            <person name="Hu S."/>
            <person name="Yuan S."/>
            <person name="Qu H."/>
            <person name="Jiang T."/>
            <person name="Zhou Y."/>
            <person name="Wang M."/>
            <person name="Ming D."/>
        </authorList>
    </citation>
    <scope>NUCLEOTIDE SEQUENCE [LARGE SCALE GENOMIC DNA]</scope>
    <source>
        <strain evidence="1 2">PR63039</strain>
    </source>
</reference>
<organism evidence="1 2">
    <name type="scientific">Myroides odoratimimus</name>
    <dbReference type="NCBI Taxonomy" id="76832"/>
    <lineage>
        <taxon>Bacteria</taxon>
        <taxon>Pseudomonadati</taxon>
        <taxon>Bacteroidota</taxon>
        <taxon>Flavobacteriia</taxon>
        <taxon>Flavobacteriales</taxon>
        <taxon>Flavobacteriaceae</taxon>
        <taxon>Myroides</taxon>
    </lineage>
</organism>
<protein>
    <submittedName>
        <fullName evidence="1">Uncharacterized protein</fullName>
    </submittedName>
</protein>
<dbReference type="EMBL" id="CP013690">
    <property type="protein sequence ID" value="ALU25251.1"/>
    <property type="molecule type" value="Genomic_DNA"/>
</dbReference>
<dbReference type="Proteomes" id="UP000069030">
    <property type="component" value="Chromosome"/>
</dbReference>
<dbReference type="RefSeq" id="WP_058699108.1">
    <property type="nucleotide sequence ID" value="NZ_CP013690.1"/>
</dbReference>
<evidence type="ECO:0000313" key="1">
    <source>
        <dbReference type="EMBL" id="ALU25251.1"/>
    </source>
</evidence>
<accession>A0AAI8G416</accession>
<sequence>MRFYCEEQLSGIETIDFYLLTETSNWPIHLSDRSSAQILFNPEVHNIEATIKENSFKNGTKQKGDIYEVELTYSMLTRSEALEQLLDQYANTQGVAVVKYYNNFTKVFGSNVEPLLLSFDINDGTSPESESGVNILIQGIQRNRPVYLTK</sequence>
<name>A0AAI8G416_9FLAO</name>